<sequence>MEEQSPLLRLSPELRNLIYEYALTEPTSQEPNLLLPQPALTRTCDRIRRESLLLYYALNNFHLPIPRDAAYPIAQALSKPYFLLATQGRRMIQAIPLLKITYHLSSIENMPATLGVGFAVQGGWVDLAEVLAKLGFEREQVEWKAVSDRRFSHPALGGNYYQYLAESARVGVLGEVMGKDWEEAVKRFSKAEMEQDVLGCGR</sequence>
<gene>
    <name evidence="1" type="ORF">CERZMDRAFT_81966</name>
</gene>
<name>A0A6A6FQX7_9PEZI</name>
<evidence type="ECO:0000313" key="1">
    <source>
        <dbReference type="EMBL" id="KAF2215876.1"/>
    </source>
</evidence>
<dbReference type="EMBL" id="ML992665">
    <property type="protein sequence ID" value="KAF2215876.1"/>
    <property type="molecule type" value="Genomic_DNA"/>
</dbReference>
<evidence type="ECO:0000313" key="2">
    <source>
        <dbReference type="Proteomes" id="UP000799539"/>
    </source>
</evidence>
<dbReference type="Proteomes" id="UP000799539">
    <property type="component" value="Unassembled WGS sequence"/>
</dbReference>
<dbReference type="PANTHER" id="PTHR42085:SF1">
    <property type="entry name" value="F-BOX DOMAIN-CONTAINING PROTEIN"/>
    <property type="match status" value="1"/>
</dbReference>
<organism evidence="1 2">
    <name type="scientific">Cercospora zeae-maydis SCOH1-5</name>
    <dbReference type="NCBI Taxonomy" id="717836"/>
    <lineage>
        <taxon>Eukaryota</taxon>
        <taxon>Fungi</taxon>
        <taxon>Dikarya</taxon>
        <taxon>Ascomycota</taxon>
        <taxon>Pezizomycotina</taxon>
        <taxon>Dothideomycetes</taxon>
        <taxon>Dothideomycetidae</taxon>
        <taxon>Mycosphaerellales</taxon>
        <taxon>Mycosphaerellaceae</taxon>
        <taxon>Cercospora</taxon>
    </lineage>
</organism>
<dbReference type="AlphaFoldDB" id="A0A6A6FQX7"/>
<proteinExistence type="predicted"/>
<dbReference type="OrthoDB" id="5413827at2759"/>
<reference evidence="1" key="1">
    <citation type="journal article" date="2020" name="Stud. Mycol.">
        <title>101 Dothideomycetes genomes: a test case for predicting lifestyles and emergence of pathogens.</title>
        <authorList>
            <person name="Haridas S."/>
            <person name="Albert R."/>
            <person name="Binder M."/>
            <person name="Bloem J."/>
            <person name="Labutti K."/>
            <person name="Salamov A."/>
            <person name="Andreopoulos B."/>
            <person name="Baker S."/>
            <person name="Barry K."/>
            <person name="Bills G."/>
            <person name="Bluhm B."/>
            <person name="Cannon C."/>
            <person name="Castanera R."/>
            <person name="Culley D."/>
            <person name="Daum C."/>
            <person name="Ezra D."/>
            <person name="Gonzalez J."/>
            <person name="Henrissat B."/>
            <person name="Kuo A."/>
            <person name="Liang C."/>
            <person name="Lipzen A."/>
            <person name="Lutzoni F."/>
            <person name="Magnuson J."/>
            <person name="Mondo S."/>
            <person name="Nolan M."/>
            <person name="Ohm R."/>
            <person name="Pangilinan J."/>
            <person name="Park H.-J."/>
            <person name="Ramirez L."/>
            <person name="Alfaro M."/>
            <person name="Sun H."/>
            <person name="Tritt A."/>
            <person name="Yoshinaga Y."/>
            <person name="Zwiers L.-H."/>
            <person name="Turgeon B."/>
            <person name="Goodwin S."/>
            <person name="Spatafora J."/>
            <person name="Crous P."/>
            <person name="Grigoriev I."/>
        </authorList>
    </citation>
    <scope>NUCLEOTIDE SEQUENCE</scope>
    <source>
        <strain evidence="1">SCOH1-5</strain>
    </source>
</reference>
<accession>A0A6A6FQX7</accession>
<keyword evidence="2" id="KW-1185">Reference proteome</keyword>
<dbReference type="InterPro" id="IPR038883">
    <property type="entry name" value="AN11006-like"/>
</dbReference>
<protein>
    <submittedName>
        <fullName evidence="1">Uncharacterized protein</fullName>
    </submittedName>
</protein>
<dbReference type="PANTHER" id="PTHR42085">
    <property type="entry name" value="F-BOX DOMAIN-CONTAINING PROTEIN"/>
    <property type="match status" value="1"/>
</dbReference>